<evidence type="ECO:0000256" key="3">
    <source>
        <dbReference type="ARBA" id="ARBA00022553"/>
    </source>
</evidence>
<evidence type="ECO:0000256" key="1">
    <source>
        <dbReference type="ARBA" id="ARBA00000085"/>
    </source>
</evidence>
<dbReference type="GO" id="GO:0016301">
    <property type="term" value="F:kinase activity"/>
    <property type="evidence" value="ECO:0007669"/>
    <property type="project" value="UniProtKB-KW"/>
</dbReference>
<dbReference type="SMART" id="SM00387">
    <property type="entry name" value="HATPase_c"/>
    <property type="match status" value="1"/>
</dbReference>
<evidence type="ECO:0000256" key="6">
    <source>
        <dbReference type="SAM" id="MobiDB-lite"/>
    </source>
</evidence>
<dbReference type="PANTHER" id="PTHR45436:SF5">
    <property type="entry name" value="SENSOR HISTIDINE KINASE TRCS"/>
    <property type="match status" value="1"/>
</dbReference>
<protein>
    <recommendedName>
        <fullName evidence="2">histidine kinase</fullName>
        <ecNumber evidence="2">2.7.13.3</ecNumber>
    </recommendedName>
</protein>
<reference evidence="9" key="1">
    <citation type="submission" date="2021-04" db="EMBL/GenBank/DDBJ databases">
        <authorList>
            <person name="Hartkoorn R.C."/>
            <person name="Beaudoing E."/>
            <person name="Hot D."/>
        </authorList>
    </citation>
    <scope>NUCLEOTIDE SEQUENCE</scope>
    <source>
        <strain evidence="9">NRRL B-16292</strain>
    </source>
</reference>
<dbReference type="EMBL" id="CP073720">
    <property type="protein sequence ID" value="UWP84609.1"/>
    <property type="molecule type" value="Genomic_DNA"/>
</dbReference>
<dbReference type="Pfam" id="PF08376">
    <property type="entry name" value="NIT"/>
    <property type="match status" value="1"/>
</dbReference>
<evidence type="ECO:0000256" key="4">
    <source>
        <dbReference type="ARBA" id="ARBA00022679"/>
    </source>
</evidence>
<dbReference type="Gene3D" id="3.30.565.10">
    <property type="entry name" value="Histidine kinase-like ATPase, C-terminal domain"/>
    <property type="match status" value="1"/>
</dbReference>
<feature type="transmembrane region" description="Helical" evidence="7">
    <location>
        <begin position="367"/>
        <end position="388"/>
    </location>
</feature>
<gene>
    <name evidence="9" type="ORF">Dfulv_10390</name>
</gene>
<reference evidence="9" key="2">
    <citation type="submission" date="2022-09" db="EMBL/GenBank/DDBJ databases">
        <title>Biosynthetic gene clusters of Dactylosporangioum fulvum.</title>
        <authorList>
            <person name="Caradec T."/>
        </authorList>
    </citation>
    <scope>NUCLEOTIDE SEQUENCE</scope>
    <source>
        <strain evidence="9">NRRL B-16292</strain>
    </source>
</reference>
<dbReference type="SUPFAM" id="SSF55874">
    <property type="entry name" value="ATPase domain of HSP90 chaperone/DNA topoisomerase II/histidine kinase"/>
    <property type="match status" value="1"/>
</dbReference>
<evidence type="ECO:0000256" key="2">
    <source>
        <dbReference type="ARBA" id="ARBA00012438"/>
    </source>
</evidence>
<evidence type="ECO:0000256" key="5">
    <source>
        <dbReference type="ARBA" id="ARBA00022777"/>
    </source>
</evidence>
<keyword evidence="7" id="KW-0812">Transmembrane</keyword>
<keyword evidence="7" id="KW-0472">Membrane</keyword>
<feature type="domain" description="Histidine kinase/HSP90-like ATPase" evidence="8">
    <location>
        <begin position="579"/>
        <end position="689"/>
    </location>
</feature>
<keyword evidence="10" id="KW-1185">Reference proteome</keyword>
<feature type="compositionally biased region" description="Pro residues" evidence="6">
    <location>
        <begin position="121"/>
        <end position="132"/>
    </location>
</feature>
<evidence type="ECO:0000256" key="7">
    <source>
        <dbReference type="SAM" id="Phobius"/>
    </source>
</evidence>
<dbReference type="EC" id="2.7.13.3" evidence="2"/>
<dbReference type="Proteomes" id="UP001059617">
    <property type="component" value="Chromosome"/>
</dbReference>
<feature type="compositionally biased region" description="Low complexity" evidence="6">
    <location>
        <begin position="133"/>
        <end position="150"/>
    </location>
</feature>
<keyword evidence="7" id="KW-1133">Transmembrane helix</keyword>
<dbReference type="InterPro" id="IPR003594">
    <property type="entry name" value="HATPase_dom"/>
</dbReference>
<sequence>MEVIGATPVRRRRGLRLADLPVAGKLGLVLVVPLLGLLGLAGVAAAVSADRAGRAGDLRGVTAAAAEADHVTDGLQKERFLAAARSVASGDAAAGSAVPGSAVPGSAVPGSAVPGSAVPGDPVPGDPVPGDPVPGDTPSGSTATAGPAAGSAGGIGASAAAERDTDAAVTRFRGTVARLAAGDPARPSLDRITAGLDGLGPLRGRVAGGVSDRLDLFQYDQLVADLIAFRQSVADRPAPAAVRTAARAAGWLAAAREELALVQVAVVHGVATPARQQAVIAHRATHLDALRRFSADAPPHWRAALDRVPSAAGSAAVDQALLRPEPDPDFAALALAHLDGLRAVADLADADLTRLVTDARDTQHRTMLGGAVLVLAIVAGSVWVAVAVGRSTRRSLRALQAGAFRVAYEGLPQTAGALREADAATADELAAQHAGVTEIPVAGRDEIGRVAEAFNAVQREAVRAAAEQAALRTGMSVVLVDLARRGRRLVDALLERIDAAERDEADPDRLAQLFGFDHLATRIRHGNQSLLVLAGADTARARPRPVPLNDVLRAAQSRILDYARVDFGRVDGDVALAPEAVDGVVHLLAELLDNAARNSPPDGPVLVDGRRTGDGTVIEVSDRGPGLDADRLAELNRRLAEPPPLGVADPQCTGLAVVARLAARHGLHVTLRPGRGGGLVAVVRLPGELAHAAEPVPVVPAGARLVLPRPLERSPVLPGGEPVDVPVRRAAGAVPVIPGSGAGPVVRPDGPTVEAEAEAVRDLLSTYQHALGRFGTARRVSVAKKAADNTEGTSAT</sequence>
<name>A0ABY5W573_9ACTN</name>
<feature type="compositionally biased region" description="Low complexity" evidence="6">
    <location>
        <begin position="93"/>
        <end position="120"/>
    </location>
</feature>
<dbReference type="InterPro" id="IPR013587">
    <property type="entry name" value="Nitrate/nitrite_sensing"/>
</dbReference>
<comment type="catalytic activity">
    <reaction evidence="1">
        <text>ATP + protein L-histidine = ADP + protein N-phospho-L-histidine.</text>
        <dbReference type="EC" id="2.7.13.3"/>
    </reaction>
</comment>
<feature type="region of interest" description="Disordered" evidence="6">
    <location>
        <begin position="93"/>
        <end position="160"/>
    </location>
</feature>
<accession>A0ABY5W573</accession>
<dbReference type="InterPro" id="IPR050428">
    <property type="entry name" value="TCS_sensor_his_kinase"/>
</dbReference>
<keyword evidence="5 9" id="KW-0418">Kinase</keyword>
<dbReference type="PANTHER" id="PTHR45436">
    <property type="entry name" value="SENSOR HISTIDINE KINASE YKOH"/>
    <property type="match status" value="1"/>
</dbReference>
<organism evidence="9 10">
    <name type="scientific">Dactylosporangium fulvum</name>
    <dbReference type="NCBI Taxonomy" id="53359"/>
    <lineage>
        <taxon>Bacteria</taxon>
        <taxon>Bacillati</taxon>
        <taxon>Actinomycetota</taxon>
        <taxon>Actinomycetes</taxon>
        <taxon>Micromonosporales</taxon>
        <taxon>Micromonosporaceae</taxon>
        <taxon>Dactylosporangium</taxon>
    </lineage>
</organism>
<dbReference type="InterPro" id="IPR036890">
    <property type="entry name" value="HATPase_C_sf"/>
</dbReference>
<dbReference type="CDD" id="cd00075">
    <property type="entry name" value="HATPase"/>
    <property type="match status" value="1"/>
</dbReference>
<evidence type="ECO:0000313" key="9">
    <source>
        <dbReference type="EMBL" id="UWP84609.1"/>
    </source>
</evidence>
<keyword evidence="3" id="KW-0597">Phosphoprotein</keyword>
<dbReference type="Pfam" id="PF02518">
    <property type="entry name" value="HATPase_c"/>
    <property type="match status" value="1"/>
</dbReference>
<evidence type="ECO:0000313" key="10">
    <source>
        <dbReference type="Proteomes" id="UP001059617"/>
    </source>
</evidence>
<keyword evidence="4" id="KW-0808">Transferase</keyword>
<dbReference type="RefSeq" id="WP_259862505.1">
    <property type="nucleotide sequence ID" value="NZ_CP073720.1"/>
</dbReference>
<evidence type="ECO:0000259" key="8">
    <source>
        <dbReference type="SMART" id="SM00387"/>
    </source>
</evidence>
<proteinExistence type="predicted"/>